<keyword evidence="9" id="KW-0150">Chloroplast</keyword>
<feature type="domain" description="ResB-like" evidence="8">
    <location>
        <begin position="19"/>
        <end position="296"/>
    </location>
</feature>
<evidence type="ECO:0000313" key="9">
    <source>
        <dbReference type="EMBL" id="ACF70971.1"/>
    </source>
</evidence>
<dbReference type="GO" id="GO:0017004">
    <property type="term" value="P:cytochrome complex assembly"/>
    <property type="evidence" value="ECO:0007669"/>
    <property type="project" value="UniProtKB-UniRule"/>
</dbReference>
<keyword evidence="5 6" id="KW-0472">Membrane</keyword>
<comment type="similarity">
    <text evidence="6">Belongs to the Ccs1/CcsB family.</text>
</comment>
<dbReference type="AlphaFoldDB" id="B7T205"/>
<dbReference type="HAMAP" id="MF_01392">
    <property type="entry name" value="CytC_Ccs1"/>
    <property type="match status" value="1"/>
</dbReference>
<evidence type="ECO:0000256" key="6">
    <source>
        <dbReference type="HAMAP-Rule" id="MF_01392"/>
    </source>
</evidence>
<name>B7T205_VAULI</name>
<dbReference type="EMBL" id="EU912438">
    <property type="protein sequence ID" value="ACF70971.1"/>
    <property type="molecule type" value="Genomic_DNA"/>
</dbReference>
<keyword evidence="6" id="KW-0793">Thylakoid</keyword>
<evidence type="ECO:0000256" key="3">
    <source>
        <dbReference type="ARBA" id="ARBA00022748"/>
    </source>
</evidence>
<dbReference type="PANTHER" id="PTHR31566">
    <property type="entry name" value="CYTOCHROME C BIOGENESIS PROTEIN CCS1, CHLOROPLASTIC"/>
    <property type="match status" value="1"/>
</dbReference>
<keyword evidence="2 6" id="KW-0812">Transmembrane</keyword>
<evidence type="ECO:0000259" key="8">
    <source>
        <dbReference type="Pfam" id="PF05140"/>
    </source>
</evidence>
<feature type="transmembrane region" description="Helical" evidence="7">
    <location>
        <begin position="159"/>
        <end position="183"/>
    </location>
</feature>
<evidence type="ECO:0000256" key="1">
    <source>
        <dbReference type="ARBA" id="ARBA00004141"/>
    </source>
</evidence>
<dbReference type="InterPro" id="IPR023494">
    <property type="entry name" value="Cyt_c_bgen_Ccs1/CcsB/ResB"/>
</dbReference>
<dbReference type="GeneID" id="7056062"/>
<keyword evidence="3 6" id="KW-0201">Cytochrome c-type biogenesis</keyword>
<geneLocation type="chloroplast" evidence="9"/>
<evidence type="ECO:0000256" key="5">
    <source>
        <dbReference type="ARBA" id="ARBA00023136"/>
    </source>
</evidence>
<comment type="function">
    <text evidence="6">Required during biogenesis of c-type cytochromes (cytochrome c6 and cytochrome f) at the step of heme attachment.</text>
</comment>
<comment type="subunit">
    <text evidence="6">May interact with CcsA.</text>
</comment>
<gene>
    <name evidence="9" type="primary">ycf44</name>
    <name evidence="6" type="synonym">ccs1</name>
</gene>
<keyword evidence="9" id="KW-0934">Plastid</keyword>
<dbReference type="InterPro" id="IPR007816">
    <property type="entry name" value="ResB-like_domain"/>
</dbReference>
<dbReference type="PANTHER" id="PTHR31566:SF0">
    <property type="entry name" value="CYTOCHROME C BIOGENESIS PROTEIN CCS1, CHLOROPLASTIC"/>
    <property type="match status" value="1"/>
</dbReference>
<accession>B7T205</accession>
<keyword evidence="4 6" id="KW-1133">Transmembrane helix</keyword>
<proteinExistence type="inferred from homology"/>
<feature type="transmembrane region" description="Helical" evidence="7">
    <location>
        <begin position="77"/>
        <end position="99"/>
    </location>
</feature>
<protein>
    <recommendedName>
        <fullName evidence="6">Cytochrome c biogenesis protein Ccs1</fullName>
    </recommendedName>
</protein>
<comment type="subcellular location">
    <subcellularLocation>
        <location evidence="1">Membrane</location>
        <topology evidence="1">Multi-pass membrane protein</topology>
    </subcellularLocation>
    <subcellularLocation>
        <location evidence="6">Plastid</location>
        <location evidence="6">Chloroplast thylakoid membrane</location>
        <topology evidence="6">Multi-pass membrane protein</topology>
    </subcellularLocation>
</comment>
<dbReference type="RefSeq" id="YP_002327554.1">
    <property type="nucleotide sequence ID" value="NC_011600.1"/>
</dbReference>
<evidence type="ECO:0000256" key="2">
    <source>
        <dbReference type="ARBA" id="ARBA00022692"/>
    </source>
</evidence>
<organism evidence="9">
    <name type="scientific">Vaucheria litorea</name>
    <name type="common">Yellow-green alga</name>
    <dbReference type="NCBI Taxonomy" id="109269"/>
    <lineage>
        <taxon>Eukaryota</taxon>
        <taxon>Sar</taxon>
        <taxon>Stramenopiles</taxon>
        <taxon>Ochrophyta</taxon>
        <taxon>PX clade</taxon>
        <taxon>Xanthophyceae</taxon>
        <taxon>Vaucheriales</taxon>
        <taxon>Vaucheriaceae</taxon>
        <taxon>Vaucheria</taxon>
    </lineage>
</organism>
<reference evidence="9" key="1">
    <citation type="journal article" date="2008" name="Proc. Natl. Acad. Sci. U.S.A.">
        <title>Horizontal gene transfer of the algal nuclear gene psbO to the photosynthetic sea slug Elysia chlorotica.</title>
        <authorList>
            <person name="Rumpho M.E."/>
            <person name="Worful J.M."/>
            <person name="Lee J."/>
            <person name="Kannan K."/>
            <person name="Tyler M.S."/>
            <person name="Bhattacharya D."/>
            <person name="Moustafa A."/>
            <person name="Manhart J.R."/>
        </authorList>
    </citation>
    <scope>NUCLEOTIDE SEQUENCE [LARGE SCALE GENOMIC DNA]</scope>
    <source>
        <strain>CCMP2940</strain>
    </source>
</reference>
<dbReference type="Pfam" id="PF05140">
    <property type="entry name" value="ResB"/>
    <property type="match status" value="1"/>
</dbReference>
<dbReference type="GO" id="GO:0009535">
    <property type="term" value="C:chloroplast thylakoid membrane"/>
    <property type="evidence" value="ECO:0007669"/>
    <property type="project" value="UniProtKB-SubCell"/>
</dbReference>
<evidence type="ECO:0000256" key="7">
    <source>
        <dbReference type="SAM" id="Phobius"/>
    </source>
</evidence>
<sequence>MSLINFIYMKKFIKYFANLKFAIFLLLLIAFFSSLGSIIEQDKSIEFYKNTYKSLFFNKPIWTYFDYLGLTHIYSCWWFYFLLLIFGITLLSCTFFQQFPVLKFARRYYFYTYKSQFNKLNYKFNFKLFYSSQLCYQLINNNYSICQRQTGFYGYKGLIGRIGPVIVHLSIILILIGSILGAVEGFTAQEFIPKSEIFHIQNLVKIGNLAKVRQQTFRINEFWINFNKLGLIKQFYTDISILSGNGYEIKRKTISVNNPFLFKELTIYQTDWGILGIRIKVSNTTKIVQLPVFKSSNQSSKLWVSWFPINISKNQGFILVINTAQGKIDLYDQQVRFIQTLSLGQILNFNNDISIKLIELIFSTGLQIKSDPGIKIIYVGFVSLIVSSFISYGSFSEFWLLEFNSIGIFGGKTNRDKVKFNIEMAKIEKAFNN</sequence>
<evidence type="ECO:0000256" key="4">
    <source>
        <dbReference type="ARBA" id="ARBA00022989"/>
    </source>
</evidence>